<evidence type="ECO:0000313" key="2">
    <source>
        <dbReference type="EMBL" id="BBE41495.1"/>
    </source>
</evidence>
<feature type="transmembrane region" description="Helical" evidence="1">
    <location>
        <begin position="78"/>
        <end position="98"/>
    </location>
</feature>
<gene>
    <name evidence="2" type="ORF">NAS2_0083</name>
</gene>
<feature type="transmembrane region" description="Helical" evidence="1">
    <location>
        <begin position="21"/>
        <end position="40"/>
    </location>
</feature>
<feature type="transmembrane region" description="Helical" evidence="1">
    <location>
        <begin position="280"/>
        <end position="299"/>
    </location>
</feature>
<evidence type="ECO:0000313" key="3">
    <source>
        <dbReference type="Proteomes" id="UP000509448"/>
    </source>
</evidence>
<sequence>MGIKDLTGLSSEAKGLALYSGAYNFASALYGFITIFYVTALGYSTAFFGALSAIGEAALVLSLLATPHVASRTGAKGSVILGTAITAASVLGLATFSAPAVLGAAFAGTGVGQAMVSPTFSSLVSAAEPRERRTAAFVASGVTNQLGAFVGTALSGTLADLLQPSLGRIGAYRIVLVMASASMVPAVLLIYKTSVDLRPGSNPWRMSKVSRRAAWKLIVAAILIGAGAGFLIPYFPLQFKYRFGSSTAYISQLFSVTNIVMAVIMLYMPELERRLGSLRSIVGSWIVATALMVAMPAAAELPFGVIAFSVLYLARTTVMNAIGPVQSSFELSMMDPGDRPTFSSLETLAWNAANAGTVVLGGIIMQTSLDVPFYICGIFYMAAAIFYYSSFMRRSDI</sequence>
<dbReference type="GeneID" id="55583902"/>
<feature type="transmembrane region" description="Helical" evidence="1">
    <location>
        <begin position="371"/>
        <end position="389"/>
    </location>
</feature>
<dbReference type="GO" id="GO:0022857">
    <property type="term" value="F:transmembrane transporter activity"/>
    <property type="evidence" value="ECO:0007669"/>
    <property type="project" value="InterPro"/>
</dbReference>
<feature type="transmembrane region" description="Helical" evidence="1">
    <location>
        <begin position="136"/>
        <end position="159"/>
    </location>
</feature>
<feature type="transmembrane region" description="Helical" evidence="1">
    <location>
        <begin position="171"/>
        <end position="192"/>
    </location>
</feature>
<dbReference type="KEGG" id="ccai:NAS2_0083"/>
<protein>
    <submittedName>
        <fullName evidence="2">Permease</fullName>
    </submittedName>
</protein>
<dbReference type="PANTHER" id="PTHR23520">
    <property type="entry name" value="TRANSPORTER, PUTATIVE (AFU_ORTHOLOGUE AFUA_3G04000)-RELATED"/>
    <property type="match status" value="1"/>
</dbReference>
<name>A0A4P2VJG3_9ARCH</name>
<feature type="transmembrane region" description="Helical" evidence="1">
    <location>
        <begin position="247"/>
        <end position="268"/>
    </location>
</feature>
<evidence type="ECO:0000256" key="1">
    <source>
        <dbReference type="SAM" id="Phobius"/>
    </source>
</evidence>
<dbReference type="InterPro" id="IPR036259">
    <property type="entry name" value="MFS_trans_sf"/>
</dbReference>
<keyword evidence="1" id="KW-0472">Membrane</keyword>
<dbReference type="RefSeq" id="WP_174447840.1">
    <property type="nucleotide sequence ID" value="NZ_AP018732.1"/>
</dbReference>
<proteinExistence type="predicted"/>
<organism evidence="2 3">
    <name type="scientific">Conexivisphaera calida</name>
    <dbReference type="NCBI Taxonomy" id="1874277"/>
    <lineage>
        <taxon>Archaea</taxon>
        <taxon>Nitrososphaerota</taxon>
        <taxon>Conexivisphaeria</taxon>
        <taxon>Conexivisphaerales</taxon>
        <taxon>Conexivisphaeraceae</taxon>
        <taxon>Conexivisphaera</taxon>
    </lineage>
</organism>
<dbReference type="AlphaFoldDB" id="A0A4P2VJG3"/>
<dbReference type="SUPFAM" id="SSF103473">
    <property type="entry name" value="MFS general substrate transporter"/>
    <property type="match status" value="1"/>
</dbReference>
<keyword evidence="1" id="KW-0812">Transmembrane</keyword>
<dbReference type="Proteomes" id="UP000509448">
    <property type="component" value="Chromosome"/>
</dbReference>
<feature type="transmembrane region" description="Helical" evidence="1">
    <location>
        <begin position="46"/>
        <end position="66"/>
    </location>
</feature>
<feature type="transmembrane region" description="Helical" evidence="1">
    <location>
        <begin position="213"/>
        <end position="235"/>
    </location>
</feature>
<dbReference type="PANTHER" id="PTHR23520:SF5">
    <property type="entry name" value="TRANSPORTER, PUTATIVE (AFU_ORTHOLOGUE AFUA_3G04000)-RELATED"/>
    <property type="match status" value="1"/>
</dbReference>
<feature type="transmembrane region" description="Helical" evidence="1">
    <location>
        <begin position="104"/>
        <end position="124"/>
    </location>
</feature>
<dbReference type="InterPro" id="IPR011701">
    <property type="entry name" value="MFS"/>
</dbReference>
<accession>A0A4P2VJG3</accession>
<keyword evidence="3" id="KW-1185">Reference proteome</keyword>
<dbReference type="EMBL" id="AP018732">
    <property type="protein sequence ID" value="BBE41495.1"/>
    <property type="molecule type" value="Genomic_DNA"/>
</dbReference>
<reference evidence="2 3" key="1">
    <citation type="journal article" date="2019" name="ISME J.">
        <title>Isolation and characterization of a thermophilic sulfur- and iron-reducing thaumarchaeote from a terrestrial acidic hot spring.</title>
        <authorList>
            <person name="Kato S."/>
            <person name="Itoh T."/>
            <person name="Yuki M."/>
            <person name="Nagamori M."/>
            <person name="Ohnishi M."/>
            <person name="Uematsu K."/>
            <person name="Suzuki K."/>
            <person name="Takashina T."/>
            <person name="Ohkuma M."/>
        </authorList>
    </citation>
    <scope>NUCLEOTIDE SEQUENCE [LARGE SCALE GENOMIC DNA]</scope>
    <source>
        <strain evidence="2 3">NAS-02</strain>
    </source>
</reference>
<dbReference type="Pfam" id="PF07690">
    <property type="entry name" value="MFS_1"/>
    <property type="match status" value="1"/>
</dbReference>
<keyword evidence="1" id="KW-1133">Transmembrane helix</keyword>
<dbReference type="Gene3D" id="1.20.1250.20">
    <property type="entry name" value="MFS general substrate transporter like domains"/>
    <property type="match status" value="2"/>
</dbReference>